<dbReference type="PANTHER" id="PTHR33332">
    <property type="entry name" value="REVERSE TRANSCRIPTASE DOMAIN-CONTAINING PROTEIN"/>
    <property type="match status" value="1"/>
</dbReference>
<protein>
    <submittedName>
        <fullName evidence="1">Uncharacterized protein</fullName>
    </submittedName>
</protein>
<evidence type="ECO:0000313" key="2">
    <source>
        <dbReference type="Proteomes" id="UP001152795"/>
    </source>
</evidence>
<dbReference type="OrthoDB" id="5983390at2759"/>
<feature type="non-terminal residue" evidence="1">
    <location>
        <position position="1"/>
    </location>
</feature>
<organism evidence="1 2">
    <name type="scientific">Paramuricea clavata</name>
    <name type="common">Red gorgonian</name>
    <name type="synonym">Violescent sea-whip</name>
    <dbReference type="NCBI Taxonomy" id="317549"/>
    <lineage>
        <taxon>Eukaryota</taxon>
        <taxon>Metazoa</taxon>
        <taxon>Cnidaria</taxon>
        <taxon>Anthozoa</taxon>
        <taxon>Octocorallia</taxon>
        <taxon>Malacalcyonacea</taxon>
        <taxon>Plexauridae</taxon>
        <taxon>Paramuricea</taxon>
    </lineage>
</organism>
<name>A0A7D9M866_PARCT</name>
<dbReference type="Pfam" id="PF00078">
    <property type="entry name" value="RVT_1"/>
    <property type="match status" value="1"/>
</dbReference>
<evidence type="ECO:0000313" key="1">
    <source>
        <dbReference type="EMBL" id="CAB4044365.1"/>
    </source>
</evidence>
<dbReference type="InterPro" id="IPR000477">
    <property type="entry name" value="RT_dom"/>
</dbReference>
<sequence>QANLNPYVINWILDFLTNRKQRVVVDGIVTDFLDINKGVQQGTVIGPFLFSLMVNDINLEDPDSNLLIKFADDLTVSAPVKTTGDSAASEVRNIKGWASDNRMALSISKTWEMIVRGRTTKPLPLQLDGIERKNWLKLLGMAFQDDPCCWDLQVDTLLSKAASRMYILRVCRSYGYTKENLNLLFEILILSLFHYGIEVWRSALQNKYLQRIDKFLRRAYRFGYTLKEYKISQLVEKKDKALFAKIVKDPDHALHNLLPDKRSRTLRERKHSFILPMIKTERFKRSFLNRCLFDYF</sequence>
<gene>
    <name evidence="1" type="ORF">PACLA_8A052932</name>
</gene>
<dbReference type="PROSITE" id="PS50878">
    <property type="entry name" value="RT_POL"/>
    <property type="match status" value="1"/>
</dbReference>
<proteinExistence type="predicted"/>
<dbReference type="AlphaFoldDB" id="A0A7D9M866"/>
<accession>A0A7D9M866</accession>
<keyword evidence="2" id="KW-1185">Reference proteome</keyword>
<dbReference type="Proteomes" id="UP001152795">
    <property type="component" value="Unassembled WGS sequence"/>
</dbReference>
<dbReference type="EMBL" id="CACRXK020034703">
    <property type="protein sequence ID" value="CAB4044365.1"/>
    <property type="molecule type" value="Genomic_DNA"/>
</dbReference>
<comment type="caution">
    <text evidence="1">The sequence shown here is derived from an EMBL/GenBank/DDBJ whole genome shotgun (WGS) entry which is preliminary data.</text>
</comment>
<reference evidence="1" key="1">
    <citation type="submission" date="2020-04" db="EMBL/GenBank/DDBJ databases">
        <authorList>
            <person name="Alioto T."/>
            <person name="Alioto T."/>
            <person name="Gomez Garrido J."/>
        </authorList>
    </citation>
    <scope>NUCLEOTIDE SEQUENCE</scope>
    <source>
        <strain evidence="1">A484AB</strain>
    </source>
</reference>